<evidence type="ECO:0000259" key="3">
    <source>
        <dbReference type="PROSITE" id="PS50977"/>
    </source>
</evidence>
<dbReference type="RefSeq" id="WP_108995096.1">
    <property type="nucleotide sequence ID" value="NZ_BDQX01000339.1"/>
</dbReference>
<name>A0A2R5EVD3_9BACL</name>
<proteinExistence type="predicted"/>
<reference evidence="4 5" key="1">
    <citation type="submission" date="2017-08" db="EMBL/GenBank/DDBJ databases">
        <title>Substantial Increase in Enzyme Production by Combined Drug-Resistance Mutations in Paenibacillus agaridevorans.</title>
        <authorList>
            <person name="Tanaka Y."/>
            <person name="Funane K."/>
            <person name="Hosaka T."/>
            <person name="Shiwa Y."/>
            <person name="Fujita N."/>
            <person name="Miyazaki T."/>
            <person name="Yoshikawa H."/>
            <person name="Murakami K."/>
            <person name="Kasahara K."/>
            <person name="Inaoka T."/>
            <person name="Hiraga Y."/>
            <person name="Ochi K."/>
        </authorList>
    </citation>
    <scope>NUCLEOTIDE SEQUENCE [LARGE SCALE GENOMIC DNA]</scope>
    <source>
        <strain evidence="4 5">T-3040</strain>
    </source>
</reference>
<protein>
    <submittedName>
        <fullName evidence="4">TetR family transcriptional regulator</fullName>
    </submittedName>
</protein>
<gene>
    <name evidence="4" type="ORF">PAT3040_05381</name>
</gene>
<comment type="caution">
    <text evidence="4">The sequence shown here is derived from an EMBL/GenBank/DDBJ whole genome shotgun (WGS) entry which is preliminary data.</text>
</comment>
<dbReference type="PROSITE" id="PS50977">
    <property type="entry name" value="HTH_TETR_2"/>
    <property type="match status" value="1"/>
</dbReference>
<evidence type="ECO:0000256" key="2">
    <source>
        <dbReference type="PROSITE-ProRule" id="PRU00335"/>
    </source>
</evidence>
<dbReference type="InterPro" id="IPR001647">
    <property type="entry name" value="HTH_TetR"/>
</dbReference>
<dbReference type="GO" id="GO:0000976">
    <property type="term" value="F:transcription cis-regulatory region binding"/>
    <property type="evidence" value="ECO:0007669"/>
    <property type="project" value="TreeGrafter"/>
</dbReference>
<dbReference type="InterPro" id="IPR009057">
    <property type="entry name" value="Homeodomain-like_sf"/>
</dbReference>
<dbReference type="Pfam" id="PF00440">
    <property type="entry name" value="TetR_N"/>
    <property type="match status" value="1"/>
</dbReference>
<dbReference type="EMBL" id="BDQX01000339">
    <property type="protein sequence ID" value="GBG10630.1"/>
    <property type="molecule type" value="Genomic_DNA"/>
</dbReference>
<feature type="DNA-binding region" description="H-T-H motif" evidence="2">
    <location>
        <begin position="28"/>
        <end position="47"/>
    </location>
</feature>
<dbReference type="Proteomes" id="UP000245202">
    <property type="component" value="Unassembled WGS sequence"/>
</dbReference>
<dbReference type="PANTHER" id="PTHR30055:SF226">
    <property type="entry name" value="HTH-TYPE TRANSCRIPTIONAL REGULATOR PKSA"/>
    <property type="match status" value="1"/>
</dbReference>
<dbReference type="AlphaFoldDB" id="A0A2R5EVD3"/>
<organism evidence="4 5">
    <name type="scientific">Paenibacillus agaridevorans</name>
    <dbReference type="NCBI Taxonomy" id="171404"/>
    <lineage>
        <taxon>Bacteria</taxon>
        <taxon>Bacillati</taxon>
        <taxon>Bacillota</taxon>
        <taxon>Bacilli</taxon>
        <taxon>Bacillales</taxon>
        <taxon>Paenibacillaceae</taxon>
        <taxon>Paenibacillus</taxon>
    </lineage>
</organism>
<dbReference type="PANTHER" id="PTHR30055">
    <property type="entry name" value="HTH-TYPE TRANSCRIPTIONAL REGULATOR RUTR"/>
    <property type="match status" value="1"/>
</dbReference>
<dbReference type="SUPFAM" id="SSF46689">
    <property type="entry name" value="Homeodomain-like"/>
    <property type="match status" value="1"/>
</dbReference>
<sequence length="195" mass="21907">MSATPTTSEKLLLATINLMAEKGYDGTTTKEIALAAGVNEVTLFRHFGTKEKLLEAAFSRFHYGNEMTRLFNEDLKGYLQEDLLTVSRTYHNIMNRNRKLISIALKGSSTLPDSVLQEASRNPTHLKNLLTDYLTAMSSEGKVVTSNPEIQALSFMWMNYGAFINRLNDEEAVSEDVLDDFIEESVRIFTKALSP</sequence>
<accession>A0A2R5EVD3</accession>
<dbReference type="GO" id="GO:0003700">
    <property type="term" value="F:DNA-binding transcription factor activity"/>
    <property type="evidence" value="ECO:0007669"/>
    <property type="project" value="TreeGrafter"/>
</dbReference>
<keyword evidence="5" id="KW-1185">Reference proteome</keyword>
<dbReference type="InterPro" id="IPR050109">
    <property type="entry name" value="HTH-type_TetR-like_transc_reg"/>
</dbReference>
<dbReference type="PRINTS" id="PR00455">
    <property type="entry name" value="HTHTETR"/>
</dbReference>
<evidence type="ECO:0000313" key="4">
    <source>
        <dbReference type="EMBL" id="GBG10630.1"/>
    </source>
</evidence>
<evidence type="ECO:0000256" key="1">
    <source>
        <dbReference type="ARBA" id="ARBA00023125"/>
    </source>
</evidence>
<feature type="domain" description="HTH tetR-type" evidence="3">
    <location>
        <begin position="5"/>
        <end position="65"/>
    </location>
</feature>
<keyword evidence="1 2" id="KW-0238">DNA-binding</keyword>
<dbReference type="Gene3D" id="1.10.357.10">
    <property type="entry name" value="Tetracycline Repressor, domain 2"/>
    <property type="match status" value="1"/>
</dbReference>
<evidence type="ECO:0000313" key="5">
    <source>
        <dbReference type="Proteomes" id="UP000245202"/>
    </source>
</evidence>